<dbReference type="SUPFAM" id="SSF54814">
    <property type="entry name" value="Prokaryotic type KH domain (KH-domain type II)"/>
    <property type="match status" value="1"/>
</dbReference>
<proteinExistence type="inferred from homology"/>
<dbReference type="PANTHER" id="PTHR34654:SF1">
    <property type="entry name" value="RNA-BINDING PROTEIN KHPA"/>
    <property type="match status" value="1"/>
</dbReference>
<dbReference type="InterPro" id="IPR009019">
    <property type="entry name" value="KH_sf_prok-type"/>
</dbReference>
<dbReference type="GO" id="GO:0003723">
    <property type="term" value="F:RNA binding"/>
    <property type="evidence" value="ECO:0007669"/>
    <property type="project" value="UniProtKB-UniRule"/>
</dbReference>
<keyword evidence="2 3" id="KW-0694">RNA-binding</keyword>
<evidence type="ECO:0000256" key="3">
    <source>
        <dbReference type="HAMAP-Rule" id="MF_00088"/>
    </source>
</evidence>
<dbReference type="InterPro" id="IPR020627">
    <property type="entry name" value="KhpA"/>
</dbReference>
<dbReference type="HAMAP" id="MF_00088">
    <property type="entry name" value="KhpA"/>
    <property type="match status" value="1"/>
</dbReference>
<evidence type="ECO:0000256" key="2">
    <source>
        <dbReference type="ARBA" id="ARBA00022884"/>
    </source>
</evidence>
<dbReference type="GO" id="GO:0005737">
    <property type="term" value="C:cytoplasm"/>
    <property type="evidence" value="ECO:0007669"/>
    <property type="project" value="UniProtKB-SubCell"/>
</dbReference>
<organism evidence="4 5">
    <name type="scientific">Tepidiforma thermophila (strain KCTC 52669 / CGMCC 1.13589 / G233)</name>
    <dbReference type="NCBI Taxonomy" id="2761530"/>
    <lineage>
        <taxon>Bacteria</taxon>
        <taxon>Bacillati</taxon>
        <taxon>Chloroflexota</taxon>
        <taxon>Tepidiformia</taxon>
        <taxon>Tepidiformales</taxon>
        <taxon>Tepidiformaceae</taxon>
        <taxon>Tepidiforma</taxon>
    </lineage>
</organism>
<keyword evidence="3" id="KW-0133">Cell shape</keyword>
<comment type="caution">
    <text evidence="4">The sequence shown here is derived from an EMBL/GenBank/DDBJ whole genome shotgun (WGS) entry which is preliminary data.</text>
</comment>
<gene>
    <name evidence="3" type="primary">khpA</name>
    <name evidence="4" type="ORF">A9A59_2483</name>
</gene>
<dbReference type="EMBL" id="PDJQ01000001">
    <property type="protein sequence ID" value="PFG75215.1"/>
    <property type="molecule type" value="Genomic_DNA"/>
</dbReference>
<comment type="subcellular location">
    <subcellularLocation>
        <location evidence="3">Cytoplasm</location>
    </subcellularLocation>
</comment>
<accession>A0A2A9HJJ0</accession>
<sequence length="81" mass="8845">MPETMTGELVEYLAKVLVDHPEAVSVTEEVHGDRVTVHLTVHEDDYGKVIGKGGRIATSLRTLAKVAAVREDVRVNVEIGH</sequence>
<dbReference type="GO" id="GO:0008360">
    <property type="term" value="P:regulation of cell shape"/>
    <property type="evidence" value="ECO:0007669"/>
    <property type="project" value="UniProtKB-KW"/>
</dbReference>
<dbReference type="GO" id="GO:0009252">
    <property type="term" value="P:peptidoglycan biosynthetic process"/>
    <property type="evidence" value="ECO:0007669"/>
    <property type="project" value="UniProtKB-UniRule"/>
</dbReference>
<dbReference type="Pfam" id="PF13083">
    <property type="entry name" value="KH_KhpA-B"/>
    <property type="match status" value="1"/>
</dbReference>
<comment type="function">
    <text evidence="3">A probable RNA chaperone. Forms a complex with KhpB which binds to cellular RNA and controls its expression. Plays a role in peptidoglycan (PG) homeostasis and cell length regulation.</text>
</comment>
<keyword evidence="5" id="KW-1185">Reference proteome</keyword>
<reference evidence="4 5" key="1">
    <citation type="submission" date="2017-09" db="EMBL/GenBank/DDBJ databases">
        <title>Sequencing the genomes of two abundant thermophiles in Great Basin hot springs: Thermocrinis jamiesonii and novel Chloroflexi Thermoflexus hugenholtzii.</title>
        <authorList>
            <person name="Hedlund B."/>
        </authorList>
    </citation>
    <scope>NUCLEOTIDE SEQUENCE [LARGE SCALE GENOMIC DNA]</scope>
    <source>
        <strain evidence="4 5">G233</strain>
    </source>
</reference>
<dbReference type="AlphaFoldDB" id="A0A2A9HJJ0"/>
<dbReference type="GO" id="GO:0071555">
    <property type="term" value="P:cell wall organization"/>
    <property type="evidence" value="ECO:0007669"/>
    <property type="project" value="UniProtKB-KW"/>
</dbReference>
<protein>
    <recommendedName>
        <fullName evidence="3">RNA-binding protein KhpA</fullName>
    </recommendedName>
    <alternativeName>
        <fullName evidence="3">KH-domain protein A</fullName>
    </alternativeName>
</protein>
<evidence type="ECO:0000313" key="4">
    <source>
        <dbReference type="EMBL" id="PFG75215.1"/>
    </source>
</evidence>
<dbReference type="Proteomes" id="UP000223071">
    <property type="component" value="Unassembled WGS sequence"/>
</dbReference>
<comment type="similarity">
    <text evidence="3">Belongs to the KhpA RNA-binding protein family.</text>
</comment>
<dbReference type="Gene3D" id="3.30.300.20">
    <property type="match status" value="1"/>
</dbReference>
<dbReference type="RefSeq" id="WP_278286906.1">
    <property type="nucleotide sequence ID" value="NZ_PDJQ01000001.1"/>
</dbReference>
<dbReference type="CDD" id="cd22533">
    <property type="entry name" value="KH-II_YlqC-like"/>
    <property type="match status" value="1"/>
</dbReference>
<evidence type="ECO:0000313" key="5">
    <source>
        <dbReference type="Proteomes" id="UP000223071"/>
    </source>
</evidence>
<name>A0A2A9HJJ0_TEPT2</name>
<dbReference type="PROSITE" id="PS50084">
    <property type="entry name" value="KH_TYPE_1"/>
    <property type="match status" value="1"/>
</dbReference>
<dbReference type="InterPro" id="IPR015946">
    <property type="entry name" value="KH_dom-like_a/b"/>
</dbReference>
<keyword evidence="3" id="KW-0961">Cell wall biogenesis/degradation</keyword>
<dbReference type="PANTHER" id="PTHR34654">
    <property type="entry name" value="UPF0109 PROTEIN SCO5592"/>
    <property type="match status" value="1"/>
</dbReference>
<comment type="subunit">
    <text evidence="3">Forms a complex with KhpB.</text>
</comment>
<keyword evidence="3" id="KW-0143">Chaperone</keyword>
<evidence type="ECO:0000256" key="1">
    <source>
        <dbReference type="ARBA" id="ARBA00022490"/>
    </source>
</evidence>
<keyword evidence="1 3" id="KW-0963">Cytoplasm</keyword>